<keyword evidence="2" id="KW-0175">Coiled coil</keyword>
<feature type="compositionally biased region" description="Basic residues" evidence="5">
    <location>
        <begin position="435"/>
        <end position="444"/>
    </location>
</feature>
<dbReference type="InterPro" id="IPR028942">
    <property type="entry name" value="WHIM1_dom"/>
</dbReference>
<evidence type="ECO:0000256" key="2">
    <source>
        <dbReference type="ARBA" id="ARBA00023054"/>
    </source>
</evidence>
<feature type="domain" description="DDT" evidence="6">
    <location>
        <begin position="581"/>
        <end position="645"/>
    </location>
</feature>
<dbReference type="InterPro" id="IPR018501">
    <property type="entry name" value="DDT_dom"/>
</dbReference>
<keyword evidence="3 4" id="KW-0539">Nucleus</keyword>
<gene>
    <name evidence="8" type="ORF">MCOR_49429</name>
</gene>
<evidence type="ECO:0000256" key="5">
    <source>
        <dbReference type="SAM" id="MobiDB-lite"/>
    </source>
</evidence>
<reference evidence="8 9" key="1">
    <citation type="submission" date="2020-06" db="EMBL/GenBank/DDBJ databases">
        <authorList>
            <person name="Li R."/>
            <person name="Bekaert M."/>
        </authorList>
    </citation>
    <scope>NUCLEOTIDE SEQUENCE [LARGE SCALE GENOMIC DNA]</scope>
    <source>
        <strain evidence="9">wild</strain>
    </source>
</reference>
<dbReference type="OrthoDB" id="784962at2759"/>
<feature type="region of interest" description="Disordered" evidence="5">
    <location>
        <begin position="510"/>
        <end position="554"/>
    </location>
</feature>
<evidence type="ECO:0000259" key="6">
    <source>
        <dbReference type="PROSITE" id="PS50827"/>
    </source>
</evidence>
<dbReference type="EMBL" id="CACVKT020008715">
    <property type="protein sequence ID" value="CAC5416853.1"/>
    <property type="molecule type" value="Genomic_DNA"/>
</dbReference>
<keyword evidence="9" id="KW-1185">Reference proteome</keyword>
<evidence type="ECO:0000259" key="7">
    <source>
        <dbReference type="PROSITE" id="PS51136"/>
    </source>
</evidence>
<feature type="compositionally biased region" description="Polar residues" evidence="5">
    <location>
        <begin position="148"/>
        <end position="157"/>
    </location>
</feature>
<dbReference type="GO" id="GO:0042393">
    <property type="term" value="F:histone binding"/>
    <property type="evidence" value="ECO:0007669"/>
    <property type="project" value="TreeGrafter"/>
</dbReference>
<dbReference type="SMART" id="SM00571">
    <property type="entry name" value="DDT"/>
    <property type="match status" value="1"/>
</dbReference>
<accession>A0A6J8EA42</accession>
<feature type="compositionally biased region" description="Basic and acidic residues" evidence="5">
    <location>
        <begin position="510"/>
        <end position="536"/>
    </location>
</feature>
<protein>
    <submittedName>
        <fullName evidence="8">BAZ1B</fullName>
    </submittedName>
</protein>
<name>A0A6J8EA42_MYTCO</name>
<dbReference type="AlphaFoldDB" id="A0A6J8EA42"/>
<dbReference type="PANTHER" id="PTHR46802">
    <property type="entry name" value="TYROSINE-PROTEIN KINASE BAZ1B"/>
    <property type="match status" value="1"/>
</dbReference>
<dbReference type="Proteomes" id="UP000507470">
    <property type="component" value="Unassembled WGS sequence"/>
</dbReference>
<feature type="domain" description="WAC" evidence="7">
    <location>
        <begin position="22"/>
        <end position="131"/>
    </location>
</feature>
<evidence type="ECO:0000256" key="3">
    <source>
        <dbReference type="ARBA" id="ARBA00023242"/>
    </source>
</evidence>
<feature type="compositionally biased region" description="Basic residues" evidence="5">
    <location>
        <begin position="347"/>
        <end position="357"/>
    </location>
</feature>
<dbReference type="GO" id="GO:0090535">
    <property type="term" value="C:WICH complex"/>
    <property type="evidence" value="ECO:0007669"/>
    <property type="project" value="InterPro"/>
</dbReference>
<dbReference type="PROSITE" id="PS50827">
    <property type="entry name" value="DDT"/>
    <property type="match status" value="1"/>
</dbReference>
<feature type="region of interest" description="Disordered" evidence="5">
    <location>
        <begin position="268"/>
        <end position="463"/>
    </location>
</feature>
<evidence type="ECO:0000256" key="4">
    <source>
        <dbReference type="PROSITE-ProRule" id="PRU00475"/>
    </source>
</evidence>
<evidence type="ECO:0000313" key="9">
    <source>
        <dbReference type="Proteomes" id="UP000507470"/>
    </source>
</evidence>
<feature type="compositionally biased region" description="Basic and acidic residues" evidence="5">
    <location>
        <begin position="158"/>
        <end position="173"/>
    </location>
</feature>
<dbReference type="GO" id="GO:0140801">
    <property type="term" value="F:histone H2AXY142 kinase activity"/>
    <property type="evidence" value="ECO:0007669"/>
    <property type="project" value="InterPro"/>
</dbReference>
<evidence type="ECO:0000256" key="1">
    <source>
        <dbReference type="ARBA" id="ARBA00004123"/>
    </source>
</evidence>
<sequence>MPLLGKKPFVCSKPLSDIQPDETIYIIPHTKEQFKSKQEYEKRLSWYKQPIWTCRCTGHVNLTHQAAWESEKAIKKSLKDNFPKVHEKSVLELVHHSTAVLDTLVDQGWLKIQQVLSINEKVSLKVKAEGKTISGKVVKIDKAGVEANPTSNCSSPSSDKENSTTEVNRDSSPKKWVPPKLLHYKYSVELEDGKVINSVPADDLVRDEKPPLKECVRHFIRCYAVRSGQNPTCPWVVDSNKVKEYSIASKFADFLVSPLKMAEVAKRAEEEMSRKRKSSSHGGSASKKAKIDKISKKNSAKKDNKKQLKLTGSPLKKKPSSKKISGAVVVSESSSEDDTPLSQRSLSPKKKKSPSKKVKSDRIVVDSDSDDEPSSSKEKSPKKKAQKKIPNGDISSDSDEESVPLAKIKSKSMKQMTLFDMSKKKGMKTPEKKKSTPIKKKFKSPQKGMRTPDKKPKVMSPPKTPAVVSKLVLAVKAKDKGKIKGLLETACKVLTLKQRGKLPVSVKEMVESSIARREEKRKLDAMTPEQREEYQKQKRQAQKRKRQEELKEKKKKFEDTELDLEPLPEMKLVTTPDGLPNELFGDVAMVTEFISCYQGLLIPNKEFPVSAEKLMQSIGSGKEGFSYLSKILSILLQTLLQDQISEDYQEIKISLSDIPVNSYTTSELVRLCLRKQDVQEDHNSDSDDEDNNEDEVPEEIIQLLESQELYDLDGEQKVKILKGLCLRIMGTYSVQDYMEEKQNEATQLWITWMKKQIEAKIMVSVMYHTYSVQDYMDEKQNEATQLWCLVIMGTYSVQDYMEEKQKAKQHNYLSVLHHGDIFCPGLHGRKTKRSNTIMDYMEEKQNEATQLWYTLHGDLFCPGLHGRITKQSKHNYLSSFHGDIFCPGLHGRKTKRSNTIMVSVYVSWGPILSRITWKNNKTEQHNYGKCLRIMGTYSVQDYMEEKQNRATQLW</sequence>
<dbReference type="Pfam" id="PF10537">
    <property type="entry name" value="WAC_Acf1_DNA_bd"/>
    <property type="match status" value="1"/>
</dbReference>
<dbReference type="InterPro" id="IPR047174">
    <property type="entry name" value="BAZ1B"/>
</dbReference>
<feature type="compositionally biased region" description="Basic and acidic residues" evidence="5">
    <location>
        <begin position="289"/>
        <end position="306"/>
    </location>
</feature>
<comment type="subcellular location">
    <subcellularLocation>
        <location evidence="1 4">Nucleus</location>
    </subcellularLocation>
</comment>
<organism evidence="8 9">
    <name type="scientific">Mytilus coruscus</name>
    <name type="common">Sea mussel</name>
    <dbReference type="NCBI Taxonomy" id="42192"/>
    <lineage>
        <taxon>Eukaryota</taxon>
        <taxon>Metazoa</taxon>
        <taxon>Spiralia</taxon>
        <taxon>Lophotrochozoa</taxon>
        <taxon>Mollusca</taxon>
        <taxon>Bivalvia</taxon>
        <taxon>Autobranchia</taxon>
        <taxon>Pteriomorphia</taxon>
        <taxon>Mytilida</taxon>
        <taxon>Mytiloidea</taxon>
        <taxon>Mytilidae</taxon>
        <taxon>Mytilinae</taxon>
        <taxon>Mytilus</taxon>
    </lineage>
</organism>
<dbReference type="PROSITE" id="PS51136">
    <property type="entry name" value="WAC"/>
    <property type="match status" value="1"/>
</dbReference>
<dbReference type="PANTHER" id="PTHR46802:SF1">
    <property type="entry name" value="TYROSINE-PROTEIN KINASE BAZ1B"/>
    <property type="match status" value="1"/>
</dbReference>
<dbReference type="Pfam" id="PF15612">
    <property type="entry name" value="WHIM1"/>
    <property type="match status" value="1"/>
</dbReference>
<evidence type="ECO:0000313" key="8">
    <source>
        <dbReference type="EMBL" id="CAC5416853.1"/>
    </source>
</evidence>
<dbReference type="GO" id="GO:0006974">
    <property type="term" value="P:DNA damage response"/>
    <property type="evidence" value="ECO:0007669"/>
    <property type="project" value="TreeGrafter"/>
</dbReference>
<dbReference type="InterPro" id="IPR013136">
    <property type="entry name" value="WSTF_Acf1_Cbp146"/>
</dbReference>
<proteinExistence type="predicted"/>
<feature type="region of interest" description="Disordered" evidence="5">
    <location>
        <begin position="147"/>
        <end position="174"/>
    </location>
</feature>